<keyword evidence="3" id="KW-1185">Reference proteome</keyword>
<comment type="caution">
    <text evidence="1">The sequence shown here is derived from an EMBL/GenBank/DDBJ whole genome shotgun (WGS) entry which is preliminary data.</text>
</comment>
<sequence>MINTLNNKTPLNGHNKVQYKLIVLISTLYYLNNKNQKYTQKNILYYFNENLKKWSSYLYAKNYSKISLQIKQRNKSHNKLLSTYGSKLWDGNLL</sequence>
<name>A0A7W9ZEA0_9SPIR</name>
<gene>
    <name evidence="1" type="ORF">HNQ06_000919</name>
    <name evidence="2" type="ORF">HNQ06_000948</name>
</gene>
<reference evidence="1 3" key="1">
    <citation type="submission" date="2020-08" db="EMBL/GenBank/DDBJ databases">
        <title>Genomic Encyclopedia of Type Strains, Phase IV (KMG-IV): sequencing the most valuable type-strain genomes for metagenomic binning, comparative biology and taxonomic classification.</title>
        <authorList>
            <person name="Goeker M."/>
        </authorList>
    </citation>
    <scope>NUCLEOTIDE SEQUENCE [LARGE SCALE GENOMIC DNA]</scope>
    <source>
        <strain evidence="1 3">DSM 17992</strain>
    </source>
</reference>
<dbReference type="AlphaFoldDB" id="A0A7W9ZEA0"/>
<proteinExistence type="predicted"/>
<evidence type="ECO:0000313" key="1">
    <source>
        <dbReference type="EMBL" id="MBB6208389.1"/>
    </source>
</evidence>
<evidence type="ECO:0000313" key="3">
    <source>
        <dbReference type="Proteomes" id="UP000575983"/>
    </source>
</evidence>
<dbReference type="EMBL" id="JACHFC010000005">
    <property type="protein sequence ID" value="MBB6208418.1"/>
    <property type="molecule type" value="Genomic_DNA"/>
</dbReference>
<dbReference type="Proteomes" id="UP000575983">
    <property type="component" value="Unassembled WGS sequence"/>
</dbReference>
<dbReference type="InterPro" id="IPR003459">
    <property type="entry name" value="Borrelia_plasmid_OrfA"/>
</dbReference>
<protein>
    <submittedName>
        <fullName evidence="1">Uncharacterized protein</fullName>
    </submittedName>
</protein>
<dbReference type="EMBL" id="JACHFC010000005">
    <property type="protein sequence ID" value="MBB6208389.1"/>
    <property type="molecule type" value="Genomic_DNA"/>
</dbReference>
<evidence type="ECO:0000313" key="2">
    <source>
        <dbReference type="EMBL" id="MBB6208418.1"/>
    </source>
</evidence>
<dbReference type="Pfam" id="PF02414">
    <property type="entry name" value="Borrelia_orfA"/>
    <property type="match status" value="1"/>
</dbReference>
<accession>A0A7W9ZEA0</accession>
<organism evidence="1 3">
    <name type="scientific">Borreliella lanei</name>
    <dbReference type="NCBI Taxonomy" id="373540"/>
    <lineage>
        <taxon>Bacteria</taxon>
        <taxon>Pseudomonadati</taxon>
        <taxon>Spirochaetota</taxon>
        <taxon>Spirochaetia</taxon>
        <taxon>Spirochaetales</taxon>
        <taxon>Borreliaceae</taxon>
        <taxon>Borreliella</taxon>
    </lineage>
</organism>